<reference evidence="1 2" key="1">
    <citation type="submission" date="2014-11" db="EMBL/GenBank/DDBJ databases">
        <authorList>
            <person name="Fedida A."/>
            <person name="Lindell D."/>
        </authorList>
    </citation>
    <scope>NUCLEOTIDE SEQUENCE [LARGE SCALE GENOMIC DNA]</scope>
</reference>
<evidence type="ECO:0000313" key="1">
    <source>
        <dbReference type="EMBL" id="AJK27546.1"/>
    </source>
</evidence>
<name>A0A0C5AAY7_9CAUD</name>
<dbReference type="EMBL" id="KP211958">
    <property type="protein sequence ID" value="AJK27546.1"/>
    <property type="molecule type" value="Genomic_DNA"/>
</dbReference>
<organism evidence="1 2">
    <name type="scientific">Cyanophage P-TIM40</name>
    <dbReference type="NCBI Taxonomy" id="1589733"/>
    <lineage>
        <taxon>Viruses</taxon>
        <taxon>Duplodnaviria</taxon>
        <taxon>Heunggongvirae</taxon>
        <taxon>Uroviricota</taxon>
        <taxon>Caudoviricetes</taxon>
        <taxon>Pantevenvirales</taxon>
        <taxon>Kyanoviridae</taxon>
        <taxon>Libanvirus</taxon>
        <taxon>Libanvirus ptim40</taxon>
    </lineage>
</organism>
<dbReference type="KEGG" id="vg:26516664"/>
<evidence type="ECO:0000313" key="2">
    <source>
        <dbReference type="Proteomes" id="UP000032135"/>
    </source>
</evidence>
<protein>
    <submittedName>
        <fullName evidence="1">Uncharacterized protein</fullName>
    </submittedName>
</protein>
<gene>
    <name evidence="1" type="ORF">PTIM40_119</name>
</gene>
<dbReference type="GeneID" id="26516664"/>
<proteinExistence type="predicted"/>
<sequence length="46" mass="5209">MLTEWTTFPDIVIPDSQSTTVDFYLTSIVGQESLSLRHNTDEGLHL</sequence>
<dbReference type="RefSeq" id="YP_009188194.1">
    <property type="nucleotide sequence ID" value="NC_028663.1"/>
</dbReference>
<keyword evidence="2" id="KW-1185">Reference proteome</keyword>
<dbReference type="Proteomes" id="UP000032135">
    <property type="component" value="Segment"/>
</dbReference>
<accession>A0A0C5AAY7</accession>